<dbReference type="Pfam" id="PF21021">
    <property type="entry name" value="FAF1"/>
    <property type="match status" value="1"/>
</dbReference>
<keyword evidence="2" id="KW-0963">Cytoplasm</keyword>
<dbReference type="InterPro" id="IPR036249">
    <property type="entry name" value="Thioredoxin-like_sf"/>
</dbReference>
<protein>
    <submittedName>
        <fullName evidence="6">FAS-associated factor 2-B</fullName>
    </submittedName>
</protein>
<dbReference type="GO" id="GO:0005783">
    <property type="term" value="C:endoplasmic reticulum"/>
    <property type="evidence" value="ECO:0007669"/>
    <property type="project" value="TreeGrafter"/>
</dbReference>
<feature type="coiled-coil region" evidence="4">
    <location>
        <begin position="301"/>
        <end position="338"/>
    </location>
</feature>
<dbReference type="SUPFAM" id="SSF52833">
    <property type="entry name" value="Thioredoxin-like"/>
    <property type="match status" value="1"/>
</dbReference>
<dbReference type="InterPro" id="IPR001012">
    <property type="entry name" value="UBX_dom"/>
</dbReference>
<evidence type="ECO:0000256" key="3">
    <source>
        <dbReference type="ARBA" id="ARBA00023054"/>
    </source>
</evidence>
<dbReference type="Gene3D" id="3.40.30.10">
    <property type="entry name" value="Glutaredoxin"/>
    <property type="match status" value="1"/>
</dbReference>
<dbReference type="PROSITE" id="PS50033">
    <property type="entry name" value="UBX"/>
    <property type="match status" value="1"/>
</dbReference>
<dbReference type="EMBL" id="GFXV01000503">
    <property type="protein sequence ID" value="MBW12308.1"/>
    <property type="molecule type" value="Transcribed_RNA"/>
</dbReference>
<evidence type="ECO:0000256" key="1">
    <source>
        <dbReference type="ARBA" id="ARBA00004496"/>
    </source>
</evidence>
<dbReference type="InterPro" id="IPR054109">
    <property type="entry name" value="UBA_8"/>
</dbReference>
<dbReference type="OrthoDB" id="1026733at2759"/>
<evidence type="ECO:0000259" key="5">
    <source>
        <dbReference type="PROSITE" id="PS50033"/>
    </source>
</evidence>
<feature type="domain" description="UBX" evidence="5">
    <location>
        <begin position="358"/>
        <end position="435"/>
    </location>
</feature>
<sequence length="440" mass="50638">MDQEDFTADLCAEQIGKLFQFQDLTGIESLPTCRDVLQRHHWDIESAVQDQLNLREGRPSVFAGTSETSSAPTVLVDPTRQQIFNPETSGTGNFLSFVLDYILRTFYNTFVSVVRFTWSLVWPEPRPPITDPVADVGKFIENYESVYGSEHPVYYRGSYKQALNDAKQELRFLVIYLHQNDQSDCSNFCSTVLPNSNVISFLNESNILFWACEQDLNEGNRVATALQANVYPYVAVVVLRESRMTLVGRMEGPVSPEEFIRRLRSVFEANEAHLIAARAERIERSFNQSLREQQDRAYLESLRADEEKEQIKREKEYQEQEERLLQVRLEEIEQAQKDELKKQKIEMLASIPQEPSLEEPGSLTIVFIMPGGVRIERRFSEMSPVADVLNFVFCHPSSPDTFEVATNFPKRVLNVEDRNKTLKQAGLQKREVLFINDLDS</sequence>
<evidence type="ECO:0000313" key="6">
    <source>
        <dbReference type="EMBL" id="MBW12308.1"/>
    </source>
</evidence>
<name>A0A2H8TG93_9HEMI</name>
<dbReference type="SMART" id="SM00594">
    <property type="entry name" value="UAS"/>
    <property type="match status" value="1"/>
</dbReference>
<dbReference type="Gene3D" id="3.10.20.90">
    <property type="entry name" value="Phosphatidylinositol 3-kinase Catalytic Subunit, Chain A, domain 1"/>
    <property type="match status" value="1"/>
</dbReference>
<evidence type="ECO:0000256" key="4">
    <source>
        <dbReference type="SAM" id="Coils"/>
    </source>
</evidence>
<dbReference type="SUPFAM" id="SSF54236">
    <property type="entry name" value="Ubiquitin-like"/>
    <property type="match status" value="1"/>
</dbReference>
<gene>
    <name evidence="6" type="primary">faf2-b</name>
</gene>
<dbReference type="Pfam" id="PF00789">
    <property type="entry name" value="UBX"/>
    <property type="match status" value="1"/>
</dbReference>
<dbReference type="Pfam" id="PF22566">
    <property type="entry name" value="UBA_8"/>
    <property type="match status" value="1"/>
</dbReference>
<dbReference type="InterPro" id="IPR029071">
    <property type="entry name" value="Ubiquitin-like_domsf"/>
</dbReference>
<evidence type="ECO:0000256" key="2">
    <source>
        <dbReference type="ARBA" id="ARBA00022490"/>
    </source>
</evidence>
<keyword evidence="3 4" id="KW-0175">Coiled coil</keyword>
<comment type="subcellular location">
    <subcellularLocation>
        <location evidence="1">Cytoplasm</location>
    </subcellularLocation>
</comment>
<dbReference type="InterPro" id="IPR050730">
    <property type="entry name" value="UBX_domain-protein"/>
</dbReference>
<dbReference type="InterPro" id="IPR049483">
    <property type="entry name" value="FAF1_2-like_UAS"/>
</dbReference>
<organism evidence="6">
    <name type="scientific">Melanaphis sacchari</name>
    <dbReference type="NCBI Taxonomy" id="742174"/>
    <lineage>
        <taxon>Eukaryota</taxon>
        <taxon>Metazoa</taxon>
        <taxon>Ecdysozoa</taxon>
        <taxon>Arthropoda</taxon>
        <taxon>Hexapoda</taxon>
        <taxon>Insecta</taxon>
        <taxon>Pterygota</taxon>
        <taxon>Neoptera</taxon>
        <taxon>Paraneoptera</taxon>
        <taxon>Hemiptera</taxon>
        <taxon>Sternorrhyncha</taxon>
        <taxon>Aphidomorpha</taxon>
        <taxon>Aphidoidea</taxon>
        <taxon>Aphididae</taxon>
        <taxon>Aphidini</taxon>
        <taxon>Melanaphis</taxon>
    </lineage>
</organism>
<reference evidence="6" key="1">
    <citation type="submission" date="2017-10" db="EMBL/GenBank/DDBJ databases">
        <title>Transcriptome Assembly of Sugarcane Aphid Adults.</title>
        <authorList>
            <person name="Scully E.D."/>
            <person name="Palmer N.A."/>
            <person name="Geib S.M."/>
            <person name="Sarath G."/>
            <person name="Sattler S.E."/>
        </authorList>
    </citation>
    <scope>NUCLEOTIDE SEQUENCE</scope>
    <source>
        <tissue evidence="6">Whole body</tissue>
    </source>
</reference>
<dbReference type="GO" id="GO:0043130">
    <property type="term" value="F:ubiquitin binding"/>
    <property type="evidence" value="ECO:0007669"/>
    <property type="project" value="TreeGrafter"/>
</dbReference>
<dbReference type="Gene3D" id="1.10.8.10">
    <property type="entry name" value="DNA helicase RuvA subunit, C-terminal domain"/>
    <property type="match status" value="1"/>
</dbReference>
<dbReference type="AlphaFoldDB" id="A0A2H8TG93"/>
<dbReference type="SMART" id="SM00166">
    <property type="entry name" value="UBX"/>
    <property type="match status" value="1"/>
</dbReference>
<dbReference type="GO" id="GO:0036503">
    <property type="term" value="P:ERAD pathway"/>
    <property type="evidence" value="ECO:0007669"/>
    <property type="project" value="TreeGrafter"/>
</dbReference>
<dbReference type="InterPro" id="IPR006577">
    <property type="entry name" value="UAS"/>
</dbReference>
<dbReference type="PANTHER" id="PTHR23322:SF1">
    <property type="entry name" value="FAS-ASSOCIATED FACTOR 2"/>
    <property type="match status" value="1"/>
</dbReference>
<proteinExistence type="predicted"/>
<dbReference type="PANTHER" id="PTHR23322">
    <property type="entry name" value="FAS-ASSOCIATED PROTEIN"/>
    <property type="match status" value="1"/>
</dbReference>
<accession>A0A2H8TG93</accession>